<organism evidence="2 3">
    <name type="scientific">Acetatifactor muris</name>
    <dbReference type="NCBI Taxonomy" id="879566"/>
    <lineage>
        <taxon>Bacteria</taxon>
        <taxon>Bacillati</taxon>
        <taxon>Bacillota</taxon>
        <taxon>Clostridia</taxon>
        <taxon>Lachnospirales</taxon>
        <taxon>Lachnospiraceae</taxon>
        <taxon>Acetatifactor</taxon>
    </lineage>
</organism>
<gene>
    <name evidence="2" type="ORF">AMURIS_04377</name>
</gene>
<evidence type="ECO:0008006" key="4">
    <source>
        <dbReference type="Google" id="ProtNLM"/>
    </source>
</evidence>
<dbReference type="PANTHER" id="PTHR42867:SF1">
    <property type="entry name" value="MEMBRANE PROTEIN-RELATED"/>
    <property type="match status" value="1"/>
</dbReference>
<dbReference type="Pfam" id="PF07136">
    <property type="entry name" value="DUF1385"/>
    <property type="match status" value="1"/>
</dbReference>
<proteinExistence type="predicted"/>
<name>A0A2K4ZMC5_9FIRM</name>
<keyword evidence="1" id="KW-0812">Transmembrane</keyword>
<dbReference type="EMBL" id="OFSM01000028">
    <property type="protein sequence ID" value="SOY31633.1"/>
    <property type="molecule type" value="Genomic_DNA"/>
</dbReference>
<evidence type="ECO:0000256" key="1">
    <source>
        <dbReference type="SAM" id="Phobius"/>
    </source>
</evidence>
<feature type="transmembrane region" description="Helical" evidence="1">
    <location>
        <begin position="204"/>
        <end position="223"/>
    </location>
</feature>
<feature type="transmembrane region" description="Helical" evidence="1">
    <location>
        <begin position="229"/>
        <end position="250"/>
    </location>
</feature>
<accession>A0A2K4ZMC5</accession>
<dbReference type="Proteomes" id="UP000236311">
    <property type="component" value="Unassembled WGS sequence"/>
</dbReference>
<reference evidence="2 3" key="1">
    <citation type="submission" date="2018-01" db="EMBL/GenBank/DDBJ databases">
        <authorList>
            <person name="Gaut B.S."/>
            <person name="Morton B.R."/>
            <person name="Clegg M.T."/>
            <person name="Duvall M.R."/>
        </authorList>
    </citation>
    <scope>NUCLEOTIDE SEQUENCE [LARGE SCALE GENOMIC DNA]</scope>
    <source>
        <strain evidence="2">GP69</strain>
    </source>
</reference>
<keyword evidence="1" id="KW-1133">Transmembrane helix</keyword>
<evidence type="ECO:0000313" key="3">
    <source>
        <dbReference type="Proteomes" id="UP000236311"/>
    </source>
</evidence>
<dbReference type="AlphaFoldDB" id="A0A2K4ZMC5"/>
<feature type="transmembrane region" description="Helical" evidence="1">
    <location>
        <begin position="139"/>
        <end position="158"/>
    </location>
</feature>
<keyword evidence="1" id="KW-0472">Membrane</keyword>
<sequence length="329" mass="37390">MAGRRHNRYSGIGGQAVLEGVMMKNKEKYAVAVRRPDGGISVEVNNYPGVLCGRRIKEIPFIRGIFNFIDSLILGTRCLNFSASFYEEEEGDGSKKGGMGDRLMTTLVTCFSVLLAVGIFIVLPYFLAAQLNGFLRNKSLTAIIEGVLRIVIFILYIWGISAMKDIRRLYRYHGAEHKCINCIEKGRPLTPANAMRSSRLHRRCGTSFIFFVFFISIILFFFIRVENPLWRVGLRILLMPVVAGISYEIIRLAGRSDNILVRLISAPGMAIQRMSTKEPDRQMVEVAIASVEAVFNWRAYLMENFGYTEEELRPEEKWSESDSEEQDDI</sequence>
<dbReference type="InterPro" id="IPR010787">
    <property type="entry name" value="DUF1385"/>
</dbReference>
<dbReference type="PANTHER" id="PTHR42867">
    <property type="entry name" value="MEMBRANE PROTEIN-RELATED"/>
    <property type="match status" value="1"/>
</dbReference>
<dbReference type="RefSeq" id="WP_103241621.1">
    <property type="nucleotide sequence ID" value="NZ_JANJZD010000028.1"/>
</dbReference>
<evidence type="ECO:0000313" key="2">
    <source>
        <dbReference type="EMBL" id="SOY31633.1"/>
    </source>
</evidence>
<keyword evidence="3" id="KW-1185">Reference proteome</keyword>
<feature type="transmembrane region" description="Helical" evidence="1">
    <location>
        <begin position="103"/>
        <end position="127"/>
    </location>
</feature>
<dbReference type="OrthoDB" id="9784805at2"/>
<protein>
    <recommendedName>
        <fullName evidence="4">DUF1385 domain-containing protein</fullName>
    </recommendedName>
</protein>